<dbReference type="InterPro" id="IPR036661">
    <property type="entry name" value="Luciferase-like_sf"/>
</dbReference>
<dbReference type="InterPro" id="IPR011251">
    <property type="entry name" value="Luciferase-like_dom"/>
</dbReference>
<proteinExistence type="predicted"/>
<dbReference type="AlphaFoldDB" id="A0A4R7T666"/>
<dbReference type="GO" id="GO:0016705">
    <property type="term" value="F:oxidoreductase activity, acting on paired donors, with incorporation or reduction of molecular oxygen"/>
    <property type="evidence" value="ECO:0007669"/>
    <property type="project" value="InterPro"/>
</dbReference>
<organism evidence="4 5">
    <name type="scientific">Kribbella voronezhensis</name>
    <dbReference type="NCBI Taxonomy" id="2512212"/>
    <lineage>
        <taxon>Bacteria</taxon>
        <taxon>Bacillati</taxon>
        <taxon>Actinomycetota</taxon>
        <taxon>Actinomycetes</taxon>
        <taxon>Propionibacteriales</taxon>
        <taxon>Kribbellaceae</taxon>
        <taxon>Kribbella</taxon>
    </lineage>
</organism>
<dbReference type="PANTHER" id="PTHR30137:SF8">
    <property type="entry name" value="BLR5498 PROTEIN"/>
    <property type="match status" value="1"/>
</dbReference>
<keyword evidence="2 4" id="KW-0503">Monooxygenase</keyword>
<sequence>MQPSFGILHDFRQPLPHRESLTTYYTECLEELVIAEELGFDTVWMPEHHLAADGMLPSPLVMAAAIAARTQRIQIGTSILVLPLHHPLRIAEDAAVVDLLSGGRLVLGIGQGYAAEEFAAFGVERRRRAQLLEEGVAVLRQAWSGSPDFQGKNDLQVTPKPERPIPLFIGGVTKAGLERAARLGDGVIVYCATPADLLARRRLLDELEIDLPLVCTSVLHVAPDPDRAWAEAEPGIAYLEGQLAQYAGQGKQQRLNRDDYLVGTPAEVADRLIALGRELRFSQFAHWARLPGLSHARASETLRLVAAEVIPAVLSALR</sequence>
<keyword evidence="1" id="KW-0560">Oxidoreductase</keyword>
<dbReference type="PANTHER" id="PTHR30137">
    <property type="entry name" value="LUCIFERASE-LIKE MONOOXYGENASE"/>
    <property type="match status" value="1"/>
</dbReference>
<dbReference type="EMBL" id="SOCE01000001">
    <property type="protein sequence ID" value="TDU87314.1"/>
    <property type="molecule type" value="Genomic_DNA"/>
</dbReference>
<dbReference type="Pfam" id="PF00296">
    <property type="entry name" value="Bac_luciferase"/>
    <property type="match status" value="1"/>
</dbReference>
<evidence type="ECO:0000313" key="4">
    <source>
        <dbReference type="EMBL" id="TDU87314.1"/>
    </source>
</evidence>
<dbReference type="InterPro" id="IPR050766">
    <property type="entry name" value="Bact_Lucif_Oxidored"/>
</dbReference>
<gene>
    <name evidence="4" type="ORF">EV138_0835</name>
</gene>
<feature type="domain" description="Luciferase-like" evidence="3">
    <location>
        <begin position="5"/>
        <end position="276"/>
    </location>
</feature>
<dbReference type="GO" id="GO:0004497">
    <property type="term" value="F:monooxygenase activity"/>
    <property type="evidence" value="ECO:0007669"/>
    <property type="project" value="UniProtKB-KW"/>
</dbReference>
<dbReference type="GO" id="GO:0005829">
    <property type="term" value="C:cytosol"/>
    <property type="evidence" value="ECO:0007669"/>
    <property type="project" value="TreeGrafter"/>
</dbReference>
<name>A0A4R7T666_9ACTN</name>
<dbReference type="OrthoDB" id="5169673at2"/>
<evidence type="ECO:0000256" key="2">
    <source>
        <dbReference type="ARBA" id="ARBA00023033"/>
    </source>
</evidence>
<keyword evidence="5" id="KW-1185">Reference proteome</keyword>
<evidence type="ECO:0000313" key="5">
    <source>
        <dbReference type="Proteomes" id="UP000295151"/>
    </source>
</evidence>
<dbReference type="SUPFAM" id="SSF51679">
    <property type="entry name" value="Bacterial luciferase-like"/>
    <property type="match status" value="1"/>
</dbReference>
<reference evidence="4 5" key="1">
    <citation type="submission" date="2019-03" db="EMBL/GenBank/DDBJ databases">
        <title>Genomic Encyclopedia of Type Strains, Phase III (KMG-III): the genomes of soil and plant-associated and newly described type strains.</title>
        <authorList>
            <person name="Whitman W."/>
        </authorList>
    </citation>
    <scope>NUCLEOTIDE SEQUENCE [LARGE SCALE GENOMIC DNA]</scope>
    <source>
        <strain evidence="4 5">VKM Ac-2575</strain>
    </source>
</reference>
<evidence type="ECO:0000259" key="3">
    <source>
        <dbReference type="Pfam" id="PF00296"/>
    </source>
</evidence>
<dbReference type="Gene3D" id="3.20.20.30">
    <property type="entry name" value="Luciferase-like domain"/>
    <property type="match status" value="1"/>
</dbReference>
<dbReference type="CDD" id="cd01097">
    <property type="entry name" value="Tetrahydromethanopterin_reductase"/>
    <property type="match status" value="1"/>
</dbReference>
<comment type="caution">
    <text evidence="4">The sequence shown here is derived from an EMBL/GenBank/DDBJ whole genome shotgun (WGS) entry which is preliminary data.</text>
</comment>
<dbReference type="RefSeq" id="WP_133977104.1">
    <property type="nucleotide sequence ID" value="NZ_SOCE01000001.1"/>
</dbReference>
<dbReference type="Proteomes" id="UP000295151">
    <property type="component" value="Unassembled WGS sequence"/>
</dbReference>
<accession>A0A4R7T666</accession>
<protein>
    <submittedName>
        <fullName evidence="4">Alkanesulfonate monooxygenase SsuD/methylene tetrahydromethanopterin reductase-like flavin-dependent oxidoreductase (Luciferase family)</fullName>
    </submittedName>
</protein>
<evidence type="ECO:0000256" key="1">
    <source>
        <dbReference type="ARBA" id="ARBA00023002"/>
    </source>
</evidence>